<evidence type="ECO:0000313" key="3">
    <source>
        <dbReference type="Proteomes" id="UP001500729"/>
    </source>
</evidence>
<organism evidence="2 3">
    <name type="scientific">Saccharopolyspora erythraea</name>
    <name type="common">Streptomyces erythraeus</name>
    <dbReference type="NCBI Taxonomy" id="1836"/>
    <lineage>
        <taxon>Bacteria</taxon>
        <taxon>Bacillati</taxon>
        <taxon>Actinomycetota</taxon>
        <taxon>Actinomycetes</taxon>
        <taxon>Pseudonocardiales</taxon>
        <taxon>Pseudonocardiaceae</taxon>
        <taxon>Saccharopolyspora</taxon>
    </lineage>
</organism>
<dbReference type="SMART" id="SM00943">
    <property type="entry name" value="Prim-Pol"/>
    <property type="match status" value="1"/>
</dbReference>
<dbReference type="InterPro" id="IPR015330">
    <property type="entry name" value="DNA_primase/pol_bifunc_N"/>
</dbReference>
<evidence type="ECO:0000259" key="1">
    <source>
        <dbReference type="SMART" id="SM00943"/>
    </source>
</evidence>
<gene>
    <name evidence="2" type="ORF">GCM10009533_50880</name>
</gene>
<accession>A0ABN1DK93</accession>
<dbReference type="Pfam" id="PF09250">
    <property type="entry name" value="Prim-Pol"/>
    <property type="match status" value="1"/>
</dbReference>
<dbReference type="RefSeq" id="WP_009946472.1">
    <property type="nucleotide sequence ID" value="NZ_BAAAGS010000040.1"/>
</dbReference>
<name>A0ABN1DK93_SACER</name>
<keyword evidence="3" id="KW-1185">Reference proteome</keyword>
<proteinExistence type="predicted"/>
<dbReference type="Proteomes" id="UP001500729">
    <property type="component" value="Unassembled WGS sequence"/>
</dbReference>
<comment type="caution">
    <text evidence="2">The sequence shown here is derived from an EMBL/GenBank/DDBJ whole genome shotgun (WGS) entry which is preliminary data.</text>
</comment>
<dbReference type="EMBL" id="BAAAGS010000040">
    <property type="protein sequence ID" value="GAA0545812.1"/>
    <property type="molecule type" value="Genomic_DNA"/>
</dbReference>
<sequence length="218" mass="23452">MDWSADEWQDAIGGVRALQAGLLNNRIELRVEAIGFASRGWPVLPGTYPVGTRWIGRDGGEADGPMPVHQDWEERLGTNPDQVAAWWSGRPHSLLLATGTAVNAVEVDAALGYRAAVALRTLGFPVPIVAVPNGRWYFLTSGGDRLAPELADLTEVRLHGAGSWVPMPPTTYPHGAAHWRVKPEVCGWTLPSLDFVQDALVQGLNQDHNVADLVAAGG</sequence>
<protein>
    <submittedName>
        <fullName evidence="2">Bifunctional DNA primase/polymerase</fullName>
    </submittedName>
</protein>
<evidence type="ECO:0000313" key="2">
    <source>
        <dbReference type="EMBL" id="GAA0545812.1"/>
    </source>
</evidence>
<reference evidence="2 3" key="1">
    <citation type="journal article" date="2019" name="Int. J. Syst. Evol. Microbiol.">
        <title>The Global Catalogue of Microorganisms (GCM) 10K type strain sequencing project: providing services to taxonomists for standard genome sequencing and annotation.</title>
        <authorList>
            <consortium name="The Broad Institute Genomics Platform"/>
            <consortium name="The Broad Institute Genome Sequencing Center for Infectious Disease"/>
            <person name="Wu L."/>
            <person name="Ma J."/>
        </authorList>
    </citation>
    <scope>NUCLEOTIDE SEQUENCE [LARGE SCALE GENOMIC DNA]</scope>
    <source>
        <strain evidence="2 3">JCM 10303</strain>
    </source>
</reference>
<feature type="domain" description="DNA primase/polymerase bifunctional N-terminal" evidence="1">
    <location>
        <begin position="33"/>
        <end position="190"/>
    </location>
</feature>